<protein>
    <submittedName>
        <fullName evidence="2">OpgC domain-containing protein</fullName>
    </submittedName>
</protein>
<keyword evidence="1" id="KW-1133">Transmembrane helix</keyword>
<evidence type="ECO:0000313" key="2">
    <source>
        <dbReference type="EMBL" id="TKV80757.1"/>
    </source>
</evidence>
<reference evidence="2 3" key="1">
    <citation type="submission" date="2019-05" db="EMBL/GenBank/DDBJ databases">
        <title>Draft Genome of Bradyrhizobium elkanii strain SEMIA 938, Used in Commercial Inoculants for Lupinus spp. in Brazil.</title>
        <authorList>
            <person name="Hungria M."/>
            <person name="Delamuta J.R.M."/>
            <person name="Ribeiro R.A."/>
            <person name="Nogueira M.A."/>
        </authorList>
    </citation>
    <scope>NUCLEOTIDE SEQUENCE [LARGE SCALE GENOMIC DNA]</scope>
    <source>
        <strain evidence="2 3">Semia 938</strain>
    </source>
</reference>
<dbReference type="AlphaFoldDB" id="A0A4U6RZN6"/>
<feature type="transmembrane region" description="Helical" evidence="1">
    <location>
        <begin position="172"/>
        <end position="188"/>
    </location>
</feature>
<sequence>MDVKAVLPPRGRDYRLDLLRGFANWAIYLDHIPNNAVNWITQKNFGFSDAADLFVFISGYTASFVYARMMLERGTVIGATRLIKRAWQIYVAHVLLFVIYIAEIGYLSQRYHDPNLQNEFNVAGFMHNPAETLYQGLILAFKPVNMDVLPLYIALMLCYPLVLWAMLRKLNLTLLASFLLYLAARQFGWNLPAYPSGSWYFNPFCWQFLFVFGGWFALGGASESITFIRSRAFLWLGGAYLLFALVMTLAGRFPELGQAMPAWLYDAFNPNDKTNLAPYRVLHFIVLAFFVTRFLPREWPGYEWPVFQPILKCGQQSLEVFCTGVFLAVIAHVVLVEVSGSIWMQIAVSVVGIVLMTALAYYRSWSKKVDKAPAKLPAAAQAPVPAKPAE</sequence>
<evidence type="ECO:0000313" key="3">
    <source>
        <dbReference type="Proteomes" id="UP000305095"/>
    </source>
</evidence>
<feature type="transmembrane region" description="Helical" evidence="1">
    <location>
        <begin position="342"/>
        <end position="362"/>
    </location>
</feature>
<proteinExistence type="predicted"/>
<dbReference type="EMBL" id="SZZP01000008">
    <property type="protein sequence ID" value="TKV80757.1"/>
    <property type="molecule type" value="Genomic_DNA"/>
</dbReference>
<feature type="transmembrane region" description="Helical" evidence="1">
    <location>
        <begin position="277"/>
        <end position="296"/>
    </location>
</feature>
<dbReference type="InterPro" id="IPR014550">
    <property type="entry name" value="UCP028704_OpgC"/>
</dbReference>
<name>A0A4U6RZN6_BRAEL</name>
<accession>A0A4U6RZN6</accession>
<dbReference type="PANTHER" id="PTHR38592">
    <property type="entry name" value="BLL4819 PROTEIN"/>
    <property type="match status" value="1"/>
</dbReference>
<gene>
    <name evidence="2" type="ORF">FDV58_15220</name>
</gene>
<comment type="caution">
    <text evidence="2">The sequence shown here is derived from an EMBL/GenBank/DDBJ whole genome shotgun (WGS) entry which is preliminary data.</text>
</comment>
<feature type="transmembrane region" description="Helical" evidence="1">
    <location>
        <begin position="50"/>
        <end position="67"/>
    </location>
</feature>
<feature type="transmembrane region" description="Helical" evidence="1">
    <location>
        <begin position="87"/>
        <end position="107"/>
    </location>
</feature>
<dbReference type="Proteomes" id="UP000305095">
    <property type="component" value="Unassembled WGS sequence"/>
</dbReference>
<feature type="transmembrane region" description="Helical" evidence="1">
    <location>
        <begin position="317"/>
        <end position="336"/>
    </location>
</feature>
<evidence type="ECO:0000256" key="1">
    <source>
        <dbReference type="SAM" id="Phobius"/>
    </source>
</evidence>
<dbReference type="RefSeq" id="WP_137478946.1">
    <property type="nucleotide sequence ID" value="NZ_SZZP01000008.1"/>
</dbReference>
<dbReference type="Pfam" id="PF10129">
    <property type="entry name" value="OpgC_C"/>
    <property type="match status" value="1"/>
</dbReference>
<dbReference type="PIRSF" id="PIRSF028704">
    <property type="entry name" value="UPC028704"/>
    <property type="match status" value="1"/>
</dbReference>
<keyword evidence="1" id="KW-0472">Membrane</keyword>
<feature type="transmembrane region" description="Helical" evidence="1">
    <location>
        <begin position="149"/>
        <end position="167"/>
    </location>
</feature>
<keyword evidence="1" id="KW-0812">Transmembrane</keyword>
<feature type="transmembrane region" description="Helical" evidence="1">
    <location>
        <begin position="233"/>
        <end position="253"/>
    </location>
</feature>
<organism evidence="2 3">
    <name type="scientific">Bradyrhizobium elkanii</name>
    <dbReference type="NCBI Taxonomy" id="29448"/>
    <lineage>
        <taxon>Bacteria</taxon>
        <taxon>Pseudomonadati</taxon>
        <taxon>Pseudomonadota</taxon>
        <taxon>Alphaproteobacteria</taxon>
        <taxon>Hyphomicrobiales</taxon>
        <taxon>Nitrobacteraceae</taxon>
        <taxon>Bradyrhizobium</taxon>
    </lineage>
</organism>
<feature type="transmembrane region" description="Helical" evidence="1">
    <location>
        <begin position="200"/>
        <end position="221"/>
    </location>
</feature>
<dbReference type="PANTHER" id="PTHR38592:SF3">
    <property type="entry name" value="BLL4819 PROTEIN"/>
    <property type="match status" value="1"/>
</dbReference>